<evidence type="ECO:0000313" key="1">
    <source>
        <dbReference type="EMBL" id="RPB01350.1"/>
    </source>
</evidence>
<dbReference type="Proteomes" id="UP000276215">
    <property type="component" value="Unassembled WGS sequence"/>
</dbReference>
<keyword evidence="2" id="KW-1185">Reference proteome</keyword>
<dbReference type="EMBL" id="ML120374">
    <property type="protein sequence ID" value="RPB01350.1"/>
    <property type="molecule type" value="Genomic_DNA"/>
</dbReference>
<name>A0A3N4JSR3_9PEZI</name>
<accession>A0A3N4JSR3</accession>
<evidence type="ECO:0008006" key="3">
    <source>
        <dbReference type="Google" id="ProtNLM"/>
    </source>
</evidence>
<dbReference type="AlphaFoldDB" id="A0A3N4JSR3"/>
<organism evidence="1 2">
    <name type="scientific">Choiromyces venosus 120613-1</name>
    <dbReference type="NCBI Taxonomy" id="1336337"/>
    <lineage>
        <taxon>Eukaryota</taxon>
        <taxon>Fungi</taxon>
        <taxon>Dikarya</taxon>
        <taxon>Ascomycota</taxon>
        <taxon>Pezizomycotina</taxon>
        <taxon>Pezizomycetes</taxon>
        <taxon>Pezizales</taxon>
        <taxon>Tuberaceae</taxon>
        <taxon>Choiromyces</taxon>
    </lineage>
</organism>
<reference evidence="1 2" key="1">
    <citation type="journal article" date="2018" name="Nat. Ecol. Evol.">
        <title>Pezizomycetes genomes reveal the molecular basis of ectomycorrhizal truffle lifestyle.</title>
        <authorList>
            <person name="Murat C."/>
            <person name="Payen T."/>
            <person name="Noel B."/>
            <person name="Kuo A."/>
            <person name="Morin E."/>
            <person name="Chen J."/>
            <person name="Kohler A."/>
            <person name="Krizsan K."/>
            <person name="Balestrini R."/>
            <person name="Da Silva C."/>
            <person name="Montanini B."/>
            <person name="Hainaut M."/>
            <person name="Levati E."/>
            <person name="Barry K.W."/>
            <person name="Belfiori B."/>
            <person name="Cichocki N."/>
            <person name="Clum A."/>
            <person name="Dockter R.B."/>
            <person name="Fauchery L."/>
            <person name="Guy J."/>
            <person name="Iotti M."/>
            <person name="Le Tacon F."/>
            <person name="Lindquist E.A."/>
            <person name="Lipzen A."/>
            <person name="Malagnac F."/>
            <person name="Mello A."/>
            <person name="Molinier V."/>
            <person name="Miyauchi S."/>
            <person name="Poulain J."/>
            <person name="Riccioni C."/>
            <person name="Rubini A."/>
            <person name="Sitrit Y."/>
            <person name="Splivallo R."/>
            <person name="Traeger S."/>
            <person name="Wang M."/>
            <person name="Zifcakova L."/>
            <person name="Wipf D."/>
            <person name="Zambonelli A."/>
            <person name="Paolocci F."/>
            <person name="Nowrousian M."/>
            <person name="Ottonello S."/>
            <person name="Baldrian P."/>
            <person name="Spatafora J.W."/>
            <person name="Henrissat B."/>
            <person name="Nagy L.G."/>
            <person name="Aury J.M."/>
            <person name="Wincker P."/>
            <person name="Grigoriev I.V."/>
            <person name="Bonfante P."/>
            <person name="Martin F.M."/>
        </authorList>
    </citation>
    <scope>NUCLEOTIDE SEQUENCE [LARGE SCALE GENOMIC DNA]</scope>
    <source>
        <strain evidence="1 2">120613-1</strain>
    </source>
</reference>
<evidence type="ECO:0000313" key="2">
    <source>
        <dbReference type="Proteomes" id="UP000276215"/>
    </source>
</evidence>
<dbReference type="OrthoDB" id="2425962at2759"/>
<sequence length="109" mass="12041">MGSHKTPAILDLLHQKNITPSIIPGSCTGLVQPLDVSGNKLFKELIRDLTDEWIFELESVAEFEKWMVGDCTVMITGCVGNGFCQFHHEKAEVICHSFQKVGLSLPING</sequence>
<gene>
    <name evidence="1" type="ORF">L873DRAFT_1891494</name>
</gene>
<dbReference type="STRING" id="1336337.A0A3N4JSR3"/>
<protein>
    <recommendedName>
        <fullName evidence="3">DDE-1 domain-containing protein</fullName>
    </recommendedName>
</protein>
<proteinExistence type="predicted"/>